<gene>
    <name evidence="3" type="ORF">CTER_1052</name>
</gene>
<dbReference type="GO" id="GO:0051301">
    <property type="term" value="P:cell division"/>
    <property type="evidence" value="ECO:0007669"/>
    <property type="project" value="UniProtKB-KW"/>
</dbReference>
<organism evidence="3 4">
    <name type="scientific">Ruminiclostridium cellobioparum subsp. termitidis CT1112</name>
    <dbReference type="NCBI Taxonomy" id="1195236"/>
    <lineage>
        <taxon>Bacteria</taxon>
        <taxon>Bacillati</taxon>
        <taxon>Bacillota</taxon>
        <taxon>Clostridia</taxon>
        <taxon>Eubacteriales</taxon>
        <taxon>Oscillospiraceae</taxon>
        <taxon>Ruminiclostridium</taxon>
    </lineage>
</organism>
<keyword evidence="3" id="KW-0131">Cell cycle</keyword>
<dbReference type="RefSeq" id="WP_004624528.1">
    <property type="nucleotide sequence ID" value="NZ_AORV01000024.1"/>
</dbReference>
<keyword evidence="4" id="KW-1185">Reference proteome</keyword>
<keyword evidence="3" id="KW-0132">Cell division</keyword>
<dbReference type="STRING" id="1195236.CTER_1052"/>
<feature type="coiled-coil region" evidence="1">
    <location>
        <begin position="80"/>
        <end position="107"/>
    </location>
</feature>
<keyword evidence="2" id="KW-1133">Transmembrane helix</keyword>
<comment type="caution">
    <text evidence="3">The sequence shown here is derived from an EMBL/GenBank/DDBJ whole genome shotgun (WGS) entry which is preliminary data.</text>
</comment>
<keyword evidence="2" id="KW-0472">Membrane</keyword>
<accession>S0FL97</accession>
<proteinExistence type="predicted"/>
<dbReference type="PATRIC" id="fig|1195236.3.peg.1349"/>
<keyword evidence="2" id="KW-0812">Transmembrane</keyword>
<evidence type="ECO:0000256" key="2">
    <source>
        <dbReference type="SAM" id="Phobius"/>
    </source>
</evidence>
<dbReference type="AlphaFoldDB" id="S0FL97"/>
<name>S0FL97_RUMCE</name>
<dbReference type="EMBL" id="AORV01000024">
    <property type="protein sequence ID" value="EMS72985.1"/>
    <property type="molecule type" value="Genomic_DNA"/>
</dbReference>
<dbReference type="Proteomes" id="UP000014155">
    <property type="component" value="Unassembled WGS sequence"/>
</dbReference>
<evidence type="ECO:0000256" key="1">
    <source>
        <dbReference type="SAM" id="Coils"/>
    </source>
</evidence>
<feature type="transmembrane region" description="Helical" evidence="2">
    <location>
        <begin position="59"/>
        <end position="78"/>
    </location>
</feature>
<evidence type="ECO:0000313" key="3">
    <source>
        <dbReference type="EMBL" id="EMS72985.1"/>
    </source>
</evidence>
<sequence length="175" mass="20026">MAGANNRYIHGSAAEKIRHEQQINTDSVNQSNYYDPYEQNAVLKSKKVARNNAKLKKRIMVNIFLIFGMCAVIMTRYAQISQMNYDNNNLSKQYVALQNENIRLSLEIEKAMSLQSIRDIAEAKLDMHAPEKSQIVYISVPRQDVTILAEKQESKLILMAKELGAGIQKFLNIFE</sequence>
<reference evidence="3 4" key="1">
    <citation type="journal article" date="2013" name="Genome Announc.">
        <title>Draft Genome Sequence of the Cellulolytic, Mesophilic, Anaerobic Bacterium Clostridium termitidis Strain CT1112 (DSM 5398).</title>
        <authorList>
            <person name="Lal S."/>
            <person name="Ramachandran U."/>
            <person name="Zhang X."/>
            <person name="Munir R."/>
            <person name="Sparling R."/>
            <person name="Levin D.B."/>
        </authorList>
    </citation>
    <scope>NUCLEOTIDE SEQUENCE [LARGE SCALE GENOMIC DNA]</scope>
    <source>
        <strain evidence="3 4">CT1112</strain>
    </source>
</reference>
<keyword evidence="1" id="KW-0175">Coiled coil</keyword>
<protein>
    <submittedName>
        <fullName evidence="3">Cell division protein FtsL</fullName>
    </submittedName>
</protein>
<dbReference type="eggNOG" id="COG2919">
    <property type="taxonomic scope" value="Bacteria"/>
</dbReference>
<evidence type="ECO:0000313" key="4">
    <source>
        <dbReference type="Proteomes" id="UP000014155"/>
    </source>
</evidence>